<protein>
    <submittedName>
        <fullName evidence="1">Uncharacterized protein</fullName>
    </submittedName>
</protein>
<evidence type="ECO:0000313" key="2">
    <source>
        <dbReference type="Proteomes" id="UP000259026"/>
    </source>
</evidence>
<gene>
    <name evidence="1" type="ORF">CcrPW_gp422c</name>
</gene>
<name>A0A385EAP2_9CAUD</name>
<dbReference type="Proteomes" id="UP000259026">
    <property type="component" value="Segment"/>
</dbReference>
<dbReference type="EMBL" id="MH588545">
    <property type="protein sequence ID" value="AXQ68961.1"/>
    <property type="molecule type" value="Genomic_DNA"/>
</dbReference>
<proteinExistence type="predicted"/>
<evidence type="ECO:0000313" key="1">
    <source>
        <dbReference type="EMBL" id="AXQ68961.1"/>
    </source>
</evidence>
<reference evidence="1" key="1">
    <citation type="submission" date="2018-07" db="EMBL/GenBank/DDBJ databases">
        <authorList>
            <person name="Quirk P.G."/>
            <person name="Krulwich T.A."/>
        </authorList>
    </citation>
    <scope>NUCLEOTIDE SEQUENCE</scope>
</reference>
<keyword evidence="2" id="KW-1185">Reference proteome</keyword>
<accession>A0A385EAP2</accession>
<reference evidence="1" key="2">
    <citation type="submission" date="2018-09" db="EMBL/GenBank/DDBJ databases">
        <title>Giant CbK-like Caulobacter bacteriophages have genetically divergent genomes.</title>
        <authorList>
            <person name="Wilson K."/>
            <person name="Ely B."/>
        </authorList>
    </citation>
    <scope>NUCLEOTIDE SEQUENCE [LARGE SCALE GENOMIC DNA]</scope>
</reference>
<sequence length="211" mass="24102">MQVGTMGYDWPLPDPDSFDVKKRADIHLDSDTGIFTIKLRKEVVDLLGCVPQVHGRDLNQTKRDYERKIAQYKVALRNLAREKVIVVYYRRDRRDGHQAKEFQSWAHDHLPTVRLGLQYDVLIKVGKHVYSQQFEEAPLHHEGSAENSQYRKVIPWSEEAEAFFFNMIVSMQGLIDRLDGFLRKGDLNENVKLAIAAGGGLAALPAPSQES</sequence>
<organism evidence="1 2">
    <name type="scientific">Caulobacter phage CcrPW</name>
    <dbReference type="NCBI Taxonomy" id="2283271"/>
    <lineage>
        <taxon>Viruses</taxon>
        <taxon>Duplodnaviria</taxon>
        <taxon>Heunggongvirae</taxon>
        <taxon>Uroviricota</taxon>
        <taxon>Caudoviricetes</taxon>
        <taxon>Jeanschmidtviridae</taxon>
        <taxon>Colossusvirus</taxon>
        <taxon>Colossusvirus PW</taxon>
    </lineage>
</organism>